<protein>
    <submittedName>
        <fullName evidence="4">NUDIX hydrolase</fullName>
    </submittedName>
</protein>
<dbReference type="InterPro" id="IPR000086">
    <property type="entry name" value="NUDIX_hydrolase_dom"/>
</dbReference>
<keyword evidence="5" id="KW-1185">Reference proteome</keyword>
<evidence type="ECO:0000256" key="1">
    <source>
        <dbReference type="ARBA" id="ARBA00001946"/>
    </source>
</evidence>
<evidence type="ECO:0000313" key="5">
    <source>
        <dbReference type="Proteomes" id="UP001596053"/>
    </source>
</evidence>
<organism evidence="4 5">
    <name type="scientific">Bosea eneae</name>
    <dbReference type="NCBI Taxonomy" id="151454"/>
    <lineage>
        <taxon>Bacteria</taxon>
        <taxon>Pseudomonadati</taxon>
        <taxon>Pseudomonadota</taxon>
        <taxon>Alphaproteobacteria</taxon>
        <taxon>Hyphomicrobiales</taxon>
        <taxon>Boseaceae</taxon>
        <taxon>Bosea</taxon>
    </lineage>
</organism>
<evidence type="ECO:0000256" key="2">
    <source>
        <dbReference type="ARBA" id="ARBA00022801"/>
    </source>
</evidence>
<name>A0ABW0IMS2_9HYPH</name>
<dbReference type="PANTHER" id="PTHR43046">
    <property type="entry name" value="GDP-MANNOSE MANNOSYL HYDROLASE"/>
    <property type="match status" value="1"/>
</dbReference>
<comment type="cofactor">
    <cofactor evidence="1">
        <name>Mg(2+)</name>
        <dbReference type="ChEBI" id="CHEBI:18420"/>
    </cofactor>
</comment>
<dbReference type="SUPFAM" id="SSF55811">
    <property type="entry name" value="Nudix"/>
    <property type="match status" value="1"/>
</dbReference>
<proteinExistence type="predicted"/>
<dbReference type="Pfam" id="PF00293">
    <property type="entry name" value="NUDIX"/>
    <property type="match status" value="1"/>
</dbReference>
<evidence type="ECO:0000313" key="4">
    <source>
        <dbReference type="EMBL" id="MFC5418371.1"/>
    </source>
</evidence>
<gene>
    <name evidence="4" type="ORF">ACFPOB_02205</name>
</gene>
<dbReference type="CDD" id="cd02883">
    <property type="entry name" value="NUDIX_Hydrolase"/>
    <property type="match status" value="1"/>
</dbReference>
<dbReference type="PROSITE" id="PS51462">
    <property type="entry name" value="NUDIX"/>
    <property type="match status" value="1"/>
</dbReference>
<sequence length="136" mass="15200">MLETVSALFLRADGRVLLALRASWKRAWADHWDAIGGRVEQDEALDAALVRECREEVGLTPTTYRLMLSAEERFPARNGAALHHIYVVSGWDGGEAENLTDEHVRIGWFSLDEMAALPNLTVPDLIAVVREYAAVR</sequence>
<dbReference type="PANTHER" id="PTHR43046:SF14">
    <property type="entry name" value="MUTT_NUDIX FAMILY PROTEIN"/>
    <property type="match status" value="1"/>
</dbReference>
<accession>A0ABW0IMS2</accession>
<evidence type="ECO:0000259" key="3">
    <source>
        <dbReference type="PROSITE" id="PS51462"/>
    </source>
</evidence>
<dbReference type="Gene3D" id="3.90.79.10">
    <property type="entry name" value="Nucleoside Triphosphate Pyrophosphohydrolase"/>
    <property type="match status" value="1"/>
</dbReference>
<dbReference type="InterPro" id="IPR015797">
    <property type="entry name" value="NUDIX_hydrolase-like_dom_sf"/>
</dbReference>
<keyword evidence="2 4" id="KW-0378">Hydrolase</keyword>
<dbReference type="Proteomes" id="UP001596053">
    <property type="component" value="Unassembled WGS sequence"/>
</dbReference>
<feature type="domain" description="Nudix hydrolase" evidence="3">
    <location>
        <begin position="1"/>
        <end position="133"/>
    </location>
</feature>
<dbReference type="RefSeq" id="WP_377795563.1">
    <property type="nucleotide sequence ID" value="NZ_JBHSLW010000005.1"/>
</dbReference>
<reference evidence="5" key="1">
    <citation type="journal article" date="2019" name="Int. J. Syst. Evol. Microbiol.">
        <title>The Global Catalogue of Microorganisms (GCM) 10K type strain sequencing project: providing services to taxonomists for standard genome sequencing and annotation.</title>
        <authorList>
            <consortium name="The Broad Institute Genomics Platform"/>
            <consortium name="The Broad Institute Genome Sequencing Center for Infectious Disease"/>
            <person name="Wu L."/>
            <person name="Ma J."/>
        </authorList>
    </citation>
    <scope>NUCLEOTIDE SEQUENCE [LARGE SCALE GENOMIC DNA]</scope>
    <source>
        <strain evidence="5">NCAIM B.01391</strain>
    </source>
</reference>
<dbReference type="GO" id="GO:0016787">
    <property type="term" value="F:hydrolase activity"/>
    <property type="evidence" value="ECO:0007669"/>
    <property type="project" value="UniProtKB-KW"/>
</dbReference>
<dbReference type="EMBL" id="JBHSLW010000005">
    <property type="protein sequence ID" value="MFC5418371.1"/>
    <property type="molecule type" value="Genomic_DNA"/>
</dbReference>
<comment type="caution">
    <text evidence="4">The sequence shown here is derived from an EMBL/GenBank/DDBJ whole genome shotgun (WGS) entry which is preliminary data.</text>
</comment>